<evidence type="ECO:0000313" key="3">
    <source>
        <dbReference type="EnsemblMetazoa" id="ASIC008397-PA"/>
    </source>
</evidence>
<protein>
    <submittedName>
        <fullName evidence="2 3">UDP-N-acetyl-alpha-D-galactosamine:polypeptide N-acetylgalactosaminyltransferase-like 2</fullName>
    </submittedName>
</protein>
<accession>A0A084VS97</accession>
<name>A0A084VS97_ANOSI</name>
<dbReference type="AlphaFoldDB" id="A0A084VS97"/>
<feature type="region of interest" description="Disordered" evidence="1">
    <location>
        <begin position="60"/>
        <end position="80"/>
    </location>
</feature>
<keyword evidence="2" id="KW-0808">Transferase</keyword>
<evidence type="ECO:0000256" key="1">
    <source>
        <dbReference type="SAM" id="MobiDB-lite"/>
    </source>
</evidence>
<proteinExistence type="predicted"/>
<evidence type="ECO:0000313" key="4">
    <source>
        <dbReference type="Proteomes" id="UP000030765"/>
    </source>
</evidence>
<dbReference type="Proteomes" id="UP000030765">
    <property type="component" value="Unassembled WGS sequence"/>
</dbReference>
<dbReference type="GO" id="GO:0016740">
    <property type="term" value="F:transferase activity"/>
    <property type="evidence" value="ECO:0007669"/>
    <property type="project" value="UniProtKB-KW"/>
</dbReference>
<sequence length="135" mass="14962">MDEIVQRSEAGSYNYFADFAASFLGEAFGGVERREKSIFQRRAIATHRWNVVNYRPRVCSKDDRSKSFPGGRNEEPNRGVFSTATCRSSGESLACRCVAESTSDSRPQVSPKHPVPVQLDAVAARKEDFGRARAG</sequence>
<reference evidence="3" key="2">
    <citation type="submission" date="2020-05" db="UniProtKB">
        <authorList>
            <consortium name="EnsemblMetazoa"/>
        </authorList>
    </citation>
    <scope>IDENTIFICATION</scope>
</reference>
<organism evidence="2">
    <name type="scientific">Anopheles sinensis</name>
    <name type="common">Mosquito</name>
    <dbReference type="NCBI Taxonomy" id="74873"/>
    <lineage>
        <taxon>Eukaryota</taxon>
        <taxon>Metazoa</taxon>
        <taxon>Ecdysozoa</taxon>
        <taxon>Arthropoda</taxon>
        <taxon>Hexapoda</taxon>
        <taxon>Insecta</taxon>
        <taxon>Pterygota</taxon>
        <taxon>Neoptera</taxon>
        <taxon>Endopterygota</taxon>
        <taxon>Diptera</taxon>
        <taxon>Nematocera</taxon>
        <taxon>Culicoidea</taxon>
        <taxon>Culicidae</taxon>
        <taxon>Anophelinae</taxon>
        <taxon>Anopheles</taxon>
    </lineage>
</organism>
<dbReference type="EMBL" id="KE525041">
    <property type="protein sequence ID" value="KFB40841.1"/>
    <property type="molecule type" value="Genomic_DNA"/>
</dbReference>
<reference evidence="2 4" key="1">
    <citation type="journal article" date="2014" name="BMC Genomics">
        <title>Genome sequence of Anopheles sinensis provides insight into genetics basis of mosquito competence for malaria parasites.</title>
        <authorList>
            <person name="Zhou D."/>
            <person name="Zhang D."/>
            <person name="Ding G."/>
            <person name="Shi L."/>
            <person name="Hou Q."/>
            <person name="Ye Y."/>
            <person name="Xu Y."/>
            <person name="Zhou H."/>
            <person name="Xiong C."/>
            <person name="Li S."/>
            <person name="Yu J."/>
            <person name="Hong S."/>
            <person name="Yu X."/>
            <person name="Zou P."/>
            <person name="Chen C."/>
            <person name="Chang X."/>
            <person name="Wang W."/>
            <person name="Lv Y."/>
            <person name="Sun Y."/>
            <person name="Ma L."/>
            <person name="Shen B."/>
            <person name="Zhu C."/>
        </authorList>
    </citation>
    <scope>NUCLEOTIDE SEQUENCE [LARGE SCALE GENOMIC DNA]</scope>
</reference>
<keyword evidence="4" id="KW-1185">Reference proteome</keyword>
<feature type="region of interest" description="Disordered" evidence="1">
    <location>
        <begin position="101"/>
        <end position="121"/>
    </location>
</feature>
<feature type="compositionally biased region" description="Basic and acidic residues" evidence="1">
    <location>
        <begin position="60"/>
        <end position="77"/>
    </location>
</feature>
<dbReference type="EnsemblMetazoa" id="ASIC008397-RA">
    <property type="protein sequence ID" value="ASIC008397-PA"/>
    <property type="gene ID" value="ASIC008397"/>
</dbReference>
<gene>
    <name evidence="2" type="ORF">ZHAS_00008397</name>
</gene>
<evidence type="ECO:0000313" key="2">
    <source>
        <dbReference type="EMBL" id="KFB40841.1"/>
    </source>
</evidence>
<dbReference type="VEuPathDB" id="VectorBase:ASIC008397"/>
<dbReference type="EMBL" id="ATLV01015900">
    <property type="status" value="NOT_ANNOTATED_CDS"/>
    <property type="molecule type" value="Genomic_DNA"/>
</dbReference>